<reference evidence="1" key="1">
    <citation type="journal article" date="2014" name="Front. Microbiol.">
        <title>High frequency of phylogenetically diverse reductive dehalogenase-homologous genes in deep subseafloor sedimentary metagenomes.</title>
        <authorList>
            <person name="Kawai M."/>
            <person name="Futagami T."/>
            <person name="Toyoda A."/>
            <person name="Takaki Y."/>
            <person name="Nishi S."/>
            <person name="Hori S."/>
            <person name="Arai W."/>
            <person name="Tsubouchi T."/>
            <person name="Morono Y."/>
            <person name="Uchiyama I."/>
            <person name="Ito T."/>
            <person name="Fujiyama A."/>
            <person name="Inagaki F."/>
            <person name="Takami H."/>
        </authorList>
    </citation>
    <scope>NUCLEOTIDE SEQUENCE</scope>
    <source>
        <strain evidence="1">Expedition CK06-06</strain>
    </source>
</reference>
<evidence type="ECO:0000313" key="1">
    <source>
        <dbReference type="EMBL" id="GAI64668.1"/>
    </source>
</evidence>
<proteinExistence type="predicted"/>
<name>X1Q8W5_9ZZZZ</name>
<feature type="non-terminal residue" evidence="1">
    <location>
        <position position="1"/>
    </location>
</feature>
<sequence>VTAIPSPDDKMLTVTVHCTREHRDASHLPSDFSITGDDGSILHVKHLPGGLMKLSSTNHQALLSLLVSMDPNAIL</sequence>
<comment type="caution">
    <text evidence="1">The sequence shown here is derived from an EMBL/GenBank/DDBJ whole genome shotgun (WGS) entry which is preliminary data.</text>
</comment>
<gene>
    <name evidence="1" type="ORF">S12H4_10630</name>
</gene>
<protein>
    <submittedName>
        <fullName evidence="1">Uncharacterized protein</fullName>
    </submittedName>
</protein>
<organism evidence="1">
    <name type="scientific">marine sediment metagenome</name>
    <dbReference type="NCBI Taxonomy" id="412755"/>
    <lineage>
        <taxon>unclassified sequences</taxon>
        <taxon>metagenomes</taxon>
        <taxon>ecological metagenomes</taxon>
    </lineage>
</organism>
<dbReference type="EMBL" id="BARW01004585">
    <property type="protein sequence ID" value="GAI64668.1"/>
    <property type="molecule type" value="Genomic_DNA"/>
</dbReference>
<dbReference type="AlphaFoldDB" id="X1Q8W5"/>
<accession>X1Q8W5</accession>